<gene>
    <name evidence="24" type="ORF">GPEL0_01r3207</name>
</gene>
<evidence type="ECO:0000256" key="5">
    <source>
        <dbReference type="ARBA" id="ARBA00013023"/>
    </source>
</evidence>
<evidence type="ECO:0000256" key="20">
    <source>
        <dbReference type="ARBA" id="ARBA00049161"/>
    </source>
</evidence>
<dbReference type="Gene3D" id="3.40.1190.10">
    <property type="entry name" value="Mur-like, catalytic domain"/>
    <property type="match status" value="1"/>
</dbReference>
<dbReference type="PANTHER" id="PTHR11136">
    <property type="entry name" value="FOLYLPOLYGLUTAMATE SYNTHASE-RELATED"/>
    <property type="match status" value="1"/>
</dbReference>
<comment type="pathway">
    <text evidence="2">Cofactor biosynthesis; tetrahydrofolate biosynthesis; 7,8-dihydrofolate from 2-amino-4-hydroxy-6-hydroxymethyl-7,8-dihydropteridine diphosphate and 4-aminobenzoate: step 2/2.</text>
</comment>
<comment type="similarity">
    <text evidence="4 21">Belongs to the folylpolyglutamate synthase family.</text>
</comment>
<dbReference type="Gene3D" id="3.90.190.20">
    <property type="entry name" value="Mur ligase, C-terminal domain"/>
    <property type="match status" value="1"/>
</dbReference>
<evidence type="ECO:0000256" key="7">
    <source>
        <dbReference type="ARBA" id="ARBA00019357"/>
    </source>
</evidence>
<evidence type="ECO:0000256" key="1">
    <source>
        <dbReference type="ARBA" id="ARBA00002714"/>
    </source>
</evidence>
<evidence type="ECO:0000313" key="24">
    <source>
        <dbReference type="EMBL" id="GAW67399.1"/>
    </source>
</evidence>
<evidence type="ECO:0000259" key="22">
    <source>
        <dbReference type="Pfam" id="PF02875"/>
    </source>
</evidence>
<keyword evidence="25" id="KW-1185">Reference proteome</keyword>
<comment type="catalytic activity">
    <reaction evidence="19">
        <text>(6R)-5,10-methylenetetrahydrofolyl-(gamma-L-Glu)(n) + L-glutamate + ATP = (6R)-5,10-methylenetetrahydrofolyl-(gamma-L-Glu)(n+1) + ADP + phosphate + H(+)</text>
        <dbReference type="Rhea" id="RHEA:51912"/>
        <dbReference type="Rhea" id="RHEA-COMP:13257"/>
        <dbReference type="Rhea" id="RHEA-COMP:13258"/>
        <dbReference type="ChEBI" id="CHEBI:15378"/>
        <dbReference type="ChEBI" id="CHEBI:29985"/>
        <dbReference type="ChEBI" id="CHEBI:30616"/>
        <dbReference type="ChEBI" id="CHEBI:43474"/>
        <dbReference type="ChEBI" id="CHEBI:136572"/>
        <dbReference type="ChEBI" id="CHEBI:456216"/>
        <dbReference type="EC" id="6.3.2.17"/>
    </reaction>
</comment>
<accession>A0ABQ0MJX6</accession>
<evidence type="ECO:0000256" key="17">
    <source>
        <dbReference type="ARBA" id="ARBA00047493"/>
    </source>
</evidence>
<evidence type="ECO:0000256" key="18">
    <source>
        <dbReference type="ARBA" id="ARBA00047808"/>
    </source>
</evidence>
<reference evidence="25" key="2">
    <citation type="submission" date="2017-05" db="EMBL/GenBank/DDBJ databases">
        <title>Draft genome sequence of Geobacter pelophilus, a iron(III)-reducing bacteria.</title>
        <authorList>
            <person name="Aoyagi T."/>
            <person name="Koike H."/>
            <person name="Morita T."/>
            <person name="Sato Y."/>
            <person name="Habe H."/>
            <person name="Hori T."/>
        </authorList>
    </citation>
    <scope>NUCLEOTIDE SEQUENCE [LARGE SCALE GENOMIC DNA]</scope>
    <source>
        <strain evidence="25">Drf2</strain>
    </source>
</reference>
<evidence type="ECO:0000256" key="16">
    <source>
        <dbReference type="ARBA" id="ARBA00032510"/>
    </source>
</evidence>
<keyword evidence="8 21" id="KW-0436">Ligase</keyword>
<dbReference type="InterPro" id="IPR001645">
    <property type="entry name" value="Folylpolyglutamate_synth"/>
</dbReference>
<dbReference type="InterPro" id="IPR036565">
    <property type="entry name" value="Mur-like_cat_sf"/>
</dbReference>
<comment type="catalytic activity">
    <reaction evidence="20">
        <text>7,8-dihydropteroate + L-glutamate + ATP = 7,8-dihydrofolate + ADP + phosphate + H(+)</text>
        <dbReference type="Rhea" id="RHEA:23584"/>
        <dbReference type="ChEBI" id="CHEBI:15378"/>
        <dbReference type="ChEBI" id="CHEBI:17839"/>
        <dbReference type="ChEBI" id="CHEBI:29985"/>
        <dbReference type="ChEBI" id="CHEBI:30616"/>
        <dbReference type="ChEBI" id="CHEBI:43474"/>
        <dbReference type="ChEBI" id="CHEBI:57451"/>
        <dbReference type="ChEBI" id="CHEBI:456216"/>
        <dbReference type="EC" id="6.3.2.12"/>
    </reaction>
</comment>
<protein>
    <recommendedName>
        <fullName evidence="7">Dihydrofolate synthase/folylpolyglutamate synthase</fullName>
        <ecNumber evidence="5">6.3.2.12</ecNumber>
        <ecNumber evidence="6">6.3.2.17</ecNumber>
    </recommendedName>
    <alternativeName>
        <fullName evidence="16">Folylpoly-gamma-glutamate synthetase-dihydrofolate synthetase</fullName>
    </alternativeName>
    <alternativeName>
        <fullName evidence="14">Folylpolyglutamate synthetase</fullName>
    </alternativeName>
    <alternativeName>
        <fullName evidence="15">Tetrahydrofolylpolyglutamate synthase</fullName>
    </alternativeName>
</protein>
<organism evidence="24 25">
    <name type="scientific">Geoanaerobacter pelophilus</name>
    <dbReference type="NCBI Taxonomy" id="60036"/>
    <lineage>
        <taxon>Bacteria</taxon>
        <taxon>Pseudomonadati</taxon>
        <taxon>Thermodesulfobacteriota</taxon>
        <taxon>Desulfuromonadia</taxon>
        <taxon>Geobacterales</taxon>
        <taxon>Geobacteraceae</taxon>
        <taxon>Geoanaerobacter</taxon>
    </lineage>
</organism>
<evidence type="ECO:0000256" key="11">
    <source>
        <dbReference type="ARBA" id="ARBA00022840"/>
    </source>
</evidence>
<dbReference type="RefSeq" id="WP_085813659.1">
    <property type="nucleotide sequence ID" value="NZ_BDQG01000001.1"/>
</dbReference>
<evidence type="ECO:0000256" key="19">
    <source>
        <dbReference type="ARBA" id="ARBA00049035"/>
    </source>
</evidence>
<comment type="catalytic activity">
    <reaction evidence="17">
        <text>(6S)-5,6,7,8-tetrahydrofolyl-(gamma-L-Glu)(n) + L-glutamate + ATP = (6S)-5,6,7,8-tetrahydrofolyl-(gamma-L-Glu)(n+1) + ADP + phosphate + H(+)</text>
        <dbReference type="Rhea" id="RHEA:10580"/>
        <dbReference type="Rhea" id="RHEA-COMP:14738"/>
        <dbReference type="Rhea" id="RHEA-COMP:14740"/>
        <dbReference type="ChEBI" id="CHEBI:15378"/>
        <dbReference type="ChEBI" id="CHEBI:29985"/>
        <dbReference type="ChEBI" id="CHEBI:30616"/>
        <dbReference type="ChEBI" id="CHEBI:43474"/>
        <dbReference type="ChEBI" id="CHEBI:141005"/>
        <dbReference type="ChEBI" id="CHEBI:456216"/>
        <dbReference type="EC" id="6.3.2.17"/>
    </reaction>
</comment>
<dbReference type="InterPro" id="IPR013221">
    <property type="entry name" value="Mur_ligase_cen"/>
</dbReference>
<dbReference type="SUPFAM" id="SSF53244">
    <property type="entry name" value="MurD-like peptide ligases, peptide-binding domain"/>
    <property type="match status" value="1"/>
</dbReference>
<dbReference type="SUPFAM" id="SSF53623">
    <property type="entry name" value="MurD-like peptide ligases, catalytic domain"/>
    <property type="match status" value="1"/>
</dbReference>
<dbReference type="InterPro" id="IPR004101">
    <property type="entry name" value="Mur_ligase_C"/>
</dbReference>
<feature type="domain" description="Mur ligase central" evidence="23">
    <location>
        <begin position="44"/>
        <end position="259"/>
    </location>
</feature>
<feature type="domain" description="Mur ligase C-terminal" evidence="22">
    <location>
        <begin position="285"/>
        <end position="403"/>
    </location>
</feature>
<evidence type="ECO:0000256" key="3">
    <source>
        <dbReference type="ARBA" id="ARBA00005150"/>
    </source>
</evidence>
<dbReference type="EC" id="6.3.2.17" evidence="6"/>
<dbReference type="EMBL" id="BDQG01000001">
    <property type="protein sequence ID" value="GAW67399.1"/>
    <property type="molecule type" value="Genomic_DNA"/>
</dbReference>
<sequence length="424" mass="44885">MTYAETLSHIYALGRFGMKPGLSRISPLLAALGNPQERFRCIHVVGTNGKGSTASFLSSILSAGGYRTGLFTSPHLISFTERIRIDGNEISEEEVVLLTARVMAAAPPESTFFEIVSALAVLYFAEKGVEVAVFEAGMGGSLDATNALDGILCAVTPVSLEHTEYLGESLAEIAREKAGICKPGAPLVSASQHPEAEAAIARRAEEIGSPLYRQKESFDAFWQERRLCYRGIGVTLDGMEVGLYGRYQSGNVALALAAAELLGGLGFPLPPQAMRAGVARAFWPGRMELFPGAPRVLLDGAHNPAGAEALAEALADIPRARLLVVVGVMGDKELSGILGPLLPLADEVFCVTPALERALAGEEIARFCLAAGVMAQDAGSVTQGLEQAQSAAFDEDLILVCGSLFTVGEARGYLLARRFEPFRG</sequence>
<comment type="function">
    <text evidence="1">Functions in two distinct reactions of the de novo folate biosynthetic pathway. Catalyzes the addition of a glutamate residue to dihydropteroate (7,8-dihydropteroate or H2Pte) to form dihydrofolate (7,8-dihydrofolate monoglutamate or H2Pte-Glu). Also catalyzes successive additions of L-glutamate to tetrahydrofolate or 10-formyltetrahydrofolate or 5,10-methylenetetrahydrofolate, leading to folylpolyglutamate derivatives.</text>
</comment>
<dbReference type="Pfam" id="PF08245">
    <property type="entry name" value="Mur_ligase_M"/>
    <property type="match status" value="1"/>
</dbReference>
<evidence type="ECO:0000256" key="15">
    <source>
        <dbReference type="ARBA" id="ARBA00030592"/>
    </source>
</evidence>
<evidence type="ECO:0000256" key="9">
    <source>
        <dbReference type="ARBA" id="ARBA00022723"/>
    </source>
</evidence>
<evidence type="ECO:0000256" key="13">
    <source>
        <dbReference type="ARBA" id="ARBA00022909"/>
    </source>
</evidence>
<evidence type="ECO:0000313" key="25">
    <source>
        <dbReference type="Proteomes" id="UP000194153"/>
    </source>
</evidence>
<keyword evidence="11 21" id="KW-0067">ATP-binding</keyword>
<dbReference type="Pfam" id="PF02875">
    <property type="entry name" value="Mur_ligase_C"/>
    <property type="match status" value="1"/>
</dbReference>
<keyword evidence="12" id="KW-0460">Magnesium</keyword>
<evidence type="ECO:0000256" key="2">
    <source>
        <dbReference type="ARBA" id="ARBA00004799"/>
    </source>
</evidence>
<comment type="pathway">
    <text evidence="3">Cofactor biosynthesis; tetrahydrofolylpolyglutamate biosynthesis.</text>
</comment>
<dbReference type="PIRSF" id="PIRSF001563">
    <property type="entry name" value="Folylpolyglu_synth"/>
    <property type="match status" value="1"/>
</dbReference>
<evidence type="ECO:0000259" key="23">
    <source>
        <dbReference type="Pfam" id="PF08245"/>
    </source>
</evidence>
<keyword evidence="9" id="KW-0479">Metal-binding</keyword>
<evidence type="ECO:0000256" key="10">
    <source>
        <dbReference type="ARBA" id="ARBA00022741"/>
    </source>
</evidence>
<comment type="catalytic activity">
    <reaction evidence="18">
        <text>10-formyltetrahydrofolyl-(gamma-L-Glu)(n) + L-glutamate + ATP = 10-formyltetrahydrofolyl-(gamma-L-Glu)(n+1) + ADP + phosphate + H(+)</text>
        <dbReference type="Rhea" id="RHEA:51904"/>
        <dbReference type="Rhea" id="RHEA-COMP:13088"/>
        <dbReference type="Rhea" id="RHEA-COMP:14300"/>
        <dbReference type="ChEBI" id="CHEBI:15378"/>
        <dbReference type="ChEBI" id="CHEBI:29985"/>
        <dbReference type="ChEBI" id="CHEBI:30616"/>
        <dbReference type="ChEBI" id="CHEBI:43474"/>
        <dbReference type="ChEBI" id="CHEBI:134413"/>
        <dbReference type="ChEBI" id="CHEBI:456216"/>
        <dbReference type="EC" id="6.3.2.17"/>
    </reaction>
</comment>
<evidence type="ECO:0000256" key="21">
    <source>
        <dbReference type="PIRNR" id="PIRNR001563"/>
    </source>
</evidence>
<dbReference type="NCBIfam" id="TIGR01499">
    <property type="entry name" value="folC"/>
    <property type="match status" value="1"/>
</dbReference>
<evidence type="ECO:0000256" key="6">
    <source>
        <dbReference type="ARBA" id="ARBA00013025"/>
    </source>
</evidence>
<dbReference type="Proteomes" id="UP000194153">
    <property type="component" value="Unassembled WGS sequence"/>
</dbReference>
<evidence type="ECO:0000256" key="4">
    <source>
        <dbReference type="ARBA" id="ARBA00008276"/>
    </source>
</evidence>
<evidence type="ECO:0000256" key="12">
    <source>
        <dbReference type="ARBA" id="ARBA00022842"/>
    </source>
</evidence>
<evidence type="ECO:0000256" key="14">
    <source>
        <dbReference type="ARBA" id="ARBA00030048"/>
    </source>
</evidence>
<proteinExistence type="inferred from homology"/>
<keyword evidence="13" id="KW-0289">Folate biosynthesis</keyword>
<reference evidence="24 25" key="1">
    <citation type="submission" date="2017-04" db="EMBL/GenBank/DDBJ databases">
        <authorList>
            <consortium name="Geobacter pelophilus Genome Sequencing"/>
            <person name="Aoyagi T."/>
            <person name="Koike H."/>
            <person name="Hori T."/>
        </authorList>
    </citation>
    <scope>NUCLEOTIDE SEQUENCE [LARGE SCALE GENOMIC DNA]</scope>
    <source>
        <strain evidence="24 25">Drf2</strain>
    </source>
</reference>
<comment type="caution">
    <text evidence="24">The sequence shown here is derived from an EMBL/GenBank/DDBJ whole genome shotgun (WGS) entry which is preliminary data.</text>
</comment>
<dbReference type="EC" id="6.3.2.12" evidence="5"/>
<dbReference type="PANTHER" id="PTHR11136:SF0">
    <property type="entry name" value="DIHYDROFOLATE SYNTHETASE-RELATED"/>
    <property type="match status" value="1"/>
</dbReference>
<evidence type="ECO:0000256" key="8">
    <source>
        <dbReference type="ARBA" id="ARBA00022598"/>
    </source>
</evidence>
<name>A0ABQ0MJX6_9BACT</name>
<dbReference type="InterPro" id="IPR036615">
    <property type="entry name" value="Mur_ligase_C_dom_sf"/>
</dbReference>
<keyword evidence="10 21" id="KW-0547">Nucleotide-binding</keyword>